<gene>
    <name evidence="1" type="ORF">FA13DRAFT_1720376</name>
</gene>
<evidence type="ECO:0000313" key="2">
    <source>
        <dbReference type="Proteomes" id="UP000298030"/>
    </source>
</evidence>
<evidence type="ECO:0000313" key="1">
    <source>
        <dbReference type="EMBL" id="TEB18120.1"/>
    </source>
</evidence>
<reference evidence="1 2" key="1">
    <citation type="journal article" date="2019" name="Nat. Ecol. Evol.">
        <title>Megaphylogeny resolves global patterns of mushroom evolution.</title>
        <authorList>
            <person name="Varga T."/>
            <person name="Krizsan K."/>
            <person name="Foldi C."/>
            <person name="Dima B."/>
            <person name="Sanchez-Garcia M."/>
            <person name="Sanchez-Ramirez S."/>
            <person name="Szollosi G.J."/>
            <person name="Szarkandi J.G."/>
            <person name="Papp V."/>
            <person name="Albert L."/>
            <person name="Andreopoulos W."/>
            <person name="Angelini C."/>
            <person name="Antonin V."/>
            <person name="Barry K.W."/>
            <person name="Bougher N.L."/>
            <person name="Buchanan P."/>
            <person name="Buyck B."/>
            <person name="Bense V."/>
            <person name="Catcheside P."/>
            <person name="Chovatia M."/>
            <person name="Cooper J."/>
            <person name="Damon W."/>
            <person name="Desjardin D."/>
            <person name="Finy P."/>
            <person name="Geml J."/>
            <person name="Haridas S."/>
            <person name="Hughes K."/>
            <person name="Justo A."/>
            <person name="Karasinski D."/>
            <person name="Kautmanova I."/>
            <person name="Kiss B."/>
            <person name="Kocsube S."/>
            <person name="Kotiranta H."/>
            <person name="LaButti K.M."/>
            <person name="Lechner B.E."/>
            <person name="Liimatainen K."/>
            <person name="Lipzen A."/>
            <person name="Lukacs Z."/>
            <person name="Mihaltcheva S."/>
            <person name="Morgado L.N."/>
            <person name="Niskanen T."/>
            <person name="Noordeloos M.E."/>
            <person name="Ohm R.A."/>
            <person name="Ortiz-Santana B."/>
            <person name="Ovrebo C."/>
            <person name="Racz N."/>
            <person name="Riley R."/>
            <person name="Savchenko A."/>
            <person name="Shiryaev A."/>
            <person name="Soop K."/>
            <person name="Spirin V."/>
            <person name="Szebenyi C."/>
            <person name="Tomsovsky M."/>
            <person name="Tulloss R.E."/>
            <person name="Uehling J."/>
            <person name="Grigoriev I.V."/>
            <person name="Vagvolgyi C."/>
            <person name="Papp T."/>
            <person name="Martin F.M."/>
            <person name="Miettinen O."/>
            <person name="Hibbett D.S."/>
            <person name="Nagy L.G."/>
        </authorList>
    </citation>
    <scope>NUCLEOTIDE SEQUENCE [LARGE SCALE GENOMIC DNA]</scope>
    <source>
        <strain evidence="1 2">FP101781</strain>
    </source>
</reference>
<organism evidence="1 2">
    <name type="scientific">Coprinellus micaceus</name>
    <name type="common">Glistening ink-cap mushroom</name>
    <name type="synonym">Coprinus micaceus</name>
    <dbReference type="NCBI Taxonomy" id="71717"/>
    <lineage>
        <taxon>Eukaryota</taxon>
        <taxon>Fungi</taxon>
        <taxon>Dikarya</taxon>
        <taxon>Basidiomycota</taxon>
        <taxon>Agaricomycotina</taxon>
        <taxon>Agaricomycetes</taxon>
        <taxon>Agaricomycetidae</taxon>
        <taxon>Agaricales</taxon>
        <taxon>Agaricineae</taxon>
        <taxon>Psathyrellaceae</taxon>
        <taxon>Coprinellus</taxon>
    </lineage>
</organism>
<keyword evidence="2" id="KW-1185">Reference proteome</keyword>
<accession>A0A4Y7SAK0</accession>
<sequence length="120" mass="12179">MSGPSKSSSGQESITEAFHSGSMTIAQITSTVFSSSVATVYPGPVLTASLCHRPVTTTFHGPIGTPSAHLGVPGKPATSFPTVGSSSVVTITCTLTPTSPSVVTFTKTVIPTIKMDLPVT</sequence>
<protein>
    <submittedName>
        <fullName evidence="1">Uncharacterized protein</fullName>
    </submittedName>
</protein>
<dbReference type="AlphaFoldDB" id="A0A4Y7SAK0"/>
<comment type="caution">
    <text evidence="1">The sequence shown here is derived from an EMBL/GenBank/DDBJ whole genome shotgun (WGS) entry which is preliminary data.</text>
</comment>
<dbReference type="EMBL" id="QPFP01000287">
    <property type="protein sequence ID" value="TEB18120.1"/>
    <property type="molecule type" value="Genomic_DNA"/>
</dbReference>
<name>A0A4Y7SAK0_COPMI</name>
<dbReference type="Proteomes" id="UP000298030">
    <property type="component" value="Unassembled WGS sequence"/>
</dbReference>
<proteinExistence type="predicted"/>